<protein>
    <recommendedName>
        <fullName evidence="6">IucA/IucC family siderophore biosynthesis protein</fullName>
    </recommendedName>
</protein>
<dbReference type="Proteomes" id="UP000197768">
    <property type="component" value="Unassembled WGS sequence"/>
</dbReference>
<reference evidence="4 5" key="1">
    <citation type="journal article" date="2017" name="Infect. Genet. Evol.">
        <title>Comparative genome analysis of fish pathogen Flavobacterium columnare reveals extensive sequence diversity within the species.</title>
        <authorList>
            <person name="Kayansamruaj P."/>
            <person name="Dong H.T."/>
            <person name="Hirono I."/>
            <person name="Kondo H."/>
            <person name="Senapin S."/>
            <person name="Rodkhum C."/>
        </authorList>
    </citation>
    <scope>NUCLEOTIDE SEQUENCE [LARGE SCALE GENOMIC DNA]</scope>
    <source>
        <strain evidence="4 5">1215</strain>
    </source>
</reference>
<comment type="caution">
    <text evidence="4">The sequence shown here is derived from an EMBL/GenBank/DDBJ whole genome shotgun (WGS) entry which is preliminary data.</text>
</comment>
<evidence type="ECO:0008006" key="6">
    <source>
        <dbReference type="Google" id="ProtNLM"/>
    </source>
</evidence>
<comment type="pathway">
    <text evidence="1">Siderophore biosynthesis.</text>
</comment>
<proteinExistence type="predicted"/>
<dbReference type="RefSeq" id="WP_088391896.1">
    <property type="nucleotide sequence ID" value="NZ_MTCZ01000040.1"/>
</dbReference>
<dbReference type="Pfam" id="PF04183">
    <property type="entry name" value="IucA_IucC"/>
    <property type="match status" value="1"/>
</dbReference>
<evidence type="ECO:0000256" key="1">
    <source>
        <dbReference type="ARBA" id="ARBA00004924"/>
    </source>
</evidence>
<dbReference type="GO" id="GO:0019290">
    <property type="term" value="P:siderophore biosynthetic process"/>
    <property type="evidence" value="ECO:0007669"/>
    <property type="project" value="InterPro"/>
</dbReference>
<evidence type="ECO:0000313" key="5">
    <source>
        <dbReference type="Proteomes" id="UP000197768"/>
    </source>
</evidence>
<dbReference type="InterPro" id="IPR022770">
    <property type="entry name" value="IucA/IucC-like_C"/>
</dbReference>
<dbReference type="AlphaFoldDB" id="A0A2D0AIL7"/>
<sequence length="603" mass="69891">MDTKTSTAPILAENIKHLKLVHWEKANRLLTRKAISEFSHETLISPIYNEKINKYQLNTIDKQYTYTFPAHIKALNNWHIPYESIIKEDTNGNTIPLCLISFILEFKDLLEIPTDLLPTYLEEINATLYSTTYKISKEKFSANELPHTDYQTIEHSVTEGHPCFLANSGKNGFSSLDFILFSPEANSPIQLLWVAGHKSSAQFSCIDSLSYDLLIKTELDNETQIIFQKVLETEKVDPNEYLWFPVHPWQWDNKLTLIFTHDIAQKKLIPLGFAPDKHSAQQSIRTFYNLSNTSKHFTKTALSVINMGFMRGLSPYYMESTPVITTWLENLVQTDPFLQSKGFTVLGEVATLGYRNILWESLGKTIPHNKMLATLWRESPATKLQKDEDCFTMAALLHLDYEGQPFIKHLIESSKINSKQWIDQYLQAYLIPLIHCFYTHELVFMPHGENLILVIKDHIIERVLIKDITEEIALFNHTISLPEKAERIRMNLPDNLKILSIQNDIFQHFFRFLSAILDQYNILSEHDFWKSVGTSIAEYQLQNPQLKESFIQHDIFSKTFDSCCLNRLQLKNNKQMLDLADPVSSLQFVGTLENPIHQYKPVW</sequence>
<dbReference type="PANTHER" id="PTHR34384">
    <property type="entry name" value="L-2,3-DIAMINOPROPANOATE--CITRATE LIGASE"/>
    <property type="match status" value="1"/>
</dbReference>
<dbReference type="Pfam" id="PF06276">
    <property type="entry name" value="FhuF"/>
    <property type="match status" value="1"/>
</dbReference>
<feature type="domain" description="Aerobactin siderophore biosynthesis IucA/IucC N-terminal" evidence="2">
    <location>
        <begin position="149"/>
        <end position="398"/>
    </location>
</feature>
<evidence type="ECO:0000259" key="3">
    <source>
        <dbReference type="Pfam" id="PF06276"/>
    </source>
</evidence>
<dbReference type="GO" id="GO:0016881">
    <property type="term" value="F:acid-amino acid ligase activity"/>
    <property type="evidence" value="ECO:0007669"/>
    <property type="project" value="UniProtKB-ARBA"/>
</dbReference>
<dbReference type="InterPro" id="IPR037455">
    <property type="entry name" value="LucA/IucC-like"/>
</dbReference>
<evidence type="ECO:0000259" key="2">
    <source>
        <dbReference type="Pfam" id="PF04183"/>
    </source>
</evidence>
<dbReference type="EMBL" id="MTCZ01000040">
    <property type="protein sequence ID" value="OWP84359.1"/>
    <property type="molecule type" value="Genomic_DNA"/>
</dbReference>
<organism evidence="4 5">
    <name type="scientific">Flavobacterium davisii</name>
    <dbReference type="NCBI Taxonomy" id="2906077"/>
    <lineage>
        <taxon>Bacteria</taxon>
        <taxon>Pseudomonadati</taxon>
        <taxon>Bacteroidota</taxon>
        <taxon>Flavobacteriia</taxon>
        <taxon>Flavobacteriales</taxon>
        <taxon>Flavobacteriaceae</taxon>
        <taxon>Flavobacterium</taxon>
    </lineage>
</organism>
<dbReference type="InterPro" id="IPR007310">
    <property type="entry name" value="Aerobactin_biosyn_IucA/IucC_N"/>
</dbReference>
<dbReference type="Gene3D" id="1.10.510.40">
    <property type="match status" value="1"/>
</dbReference>
<accession>A0A2D0AIL7</accession>
<dbReference type="PANTHER" id="PTHR34384:SF6">
    <property type="entry name" value="STAPHYLOFERRIN B SYNTHASE"/>
    <property type="match status" value="1"/>
</dbReference>
<gene>
    <name evidence="4" type="ORF">BWK59_05680</name>
</gene>
<dbReference type="Gene3D" id="6.10.250.3370">
    <property type="match status" value="1"/>
</dbReference>
<evidence type="ECO:0000313" key="4">
    <source>
        <dbReference type="EMBL" id="OWP84359.1"/>
    </source>
</evidence>
<name>A0A2D0AIL7_9FLAO</name>
<dbReference type="Gene3D" id="3.30.310.280">
    <property type="match status" value="1"/>
</dbReference>
<feature type="domain" description="Aerobactin siderophore biosynthesis IucA/IucC-like C-terminal" evidence="3">
    <location>
        <begin position="420"/>
        <end position="577"/>
    </location>
</feature>